<feature type="signal peptide" evidence="6">
    <location>
        <begin position="1"/>
        <end position="21"/>
    </location>
</feature>
<feature type="chain" id="PRO_5015630634" evidence="6">
    <location>
        <begin position="22"/>
        <end position="904"/>
    </location>
</feature>
<evidence type="ECO:0000313" key="10">
    <source>
        <dbReference type="Proteomes" id="UP000244162"/>
    </source>
</evidence>
<feature type="domain" description="TonB-dependent receptor-like beta-barrel" evidence="7">
    <location>
        <begin position="372"/>
        <end position="849"/>
    </location>
</feature>
<evidence type="ECO:0000256" key="5">
    <source>
        <dbReference type="SAM" id="MobiDB-lite"/>
    </source>
</evidence>
<feature type="compositionally biased region" description="Low complexity" evidence="5">
    <location>
        <begin position="27"/>
        <end position="40"/>
    </location>
</feature>
<proteinExistence type="inferred from homology"/>
<dbReference type="InterPro" id="IPR037066">
    <property type="entry name" value="Plug_dom_sf"/>
</dbReference>
<keyword evidence="10" id="KW-1185">Reference proteome</keyword>
<keyword evidence="4" id="KW-0798">TonB box</keyword>
<dbReference type="Gene3D" id="2.170.130.10">
    <property type="entry name" value="TonB-dependent receptor, plug domain"/>
    <property type="match status" value="1"/>
</dbReference>
<name>A0A2T5FVN6_9SPHN</name>
<keyword evidence="3" id="KW-0998">Cell outer membrane</keyword>
<dbReference type="EMBL" id="NWBU01000010">
    <property type="protein sequence ID" value="PTQ09842.1"/>
    <property type="molecule type" value="Genomic_DNA"/>
</dbReference>
<sequence>MTKPFSLGAMLLLSTALIAPAAIAQTAPPEGAPPATATPDSAPPEEQVDISAPGGGAQEGDIVVTGRYIPDAVRATPEVVSVLSSADIARTGEGDIAGALQRVTGLSVVGNGFVYVRGLGDRYSLALLNGSPLPSPEPLRRVVPLDIFPTSVLASALVQKSYSANYPGEFGGGVINLTTKAIPTESFLDIDLGVSGNSESSLNRGYTYDGGDLDFLGFDDGIRDTPNALKARPGRSTFINANGGGISRSEVQAITASLTNAETSLLQLNNDLPLNFSANLSGGVSLPLPDGRIGIIAAAGLDNSWRVRDAVQQTSNDPNLEGIPQRSFRAVVTDNRAIVNGLLGVGAEFGDHKIRWTNLYIRDTLKQARLSAGYDRSVQDQNPNLPDSIISQNSNWFERQLIDTQLVGEFKFDALSVDLRGSYANSQRESPYERSFSYVYDPAVGDYVNNLRSGGQNARISFSDLNEDVYGAGIDLSYRLPTAMPVTLSAGYAYNKTERSSSRRDFQFQPQDQLPDAVAQERPDYLLSDYNVYTYNILLTETSGQTGAAAFDARLRVHAGYGQMEAELVPSVRLTAGVRYEDGVQTVLPIDLFGTGANPVPPTTIKNDYWLPAATVTWNFAPDMQLRLAGSKTIARPQFRELALQLYQDHEADRQFFGNPFLQDSKLTNAEARYEYFFGRDQRLTLAGFYKKIDKPIEAFGFLAGGATLQTSFANAPSADLYGAEVEVQKYIPLDGLSGSFFETRRLVLIGNYTYSKSELKVGANDTVTDPFGAVTAANLFFNDGDPLTGQSDHLVNVQIGLEDKEKLSQQTLMLTYASDRVTNRGPRQGDAQQPDIVERPGIRLDFVARQGVTILGSELEFKAEVRNITGQRYREFQQAGARRIDINRYDIGTSVSFGLGIKL</sequence>
<accession>A0A2T5FVN6</accession>
<dbReference type="InterPro" id="IPR000531">
    <property type="entry name" value="Beta-barrel_TonB"/>
</dbReference>
<dbReference type="SUPFAM" id="SSF56935">
    <property type="entry name" value="Porins"/>
    <property type="match status" value="1"/>
</dbReference>
<evidence type="ECO:0000256" key="3">
    <source>
        <dbReference type="ARBA" id="ARBA00023237"/>
    </source>
</evidence>
<dbReference type="Pfam" id="PF00593">
    <property type="entry name" value="TonB_dep_Rec_b-barrel"/>
    <property type="match status" value="1"/>
</dbReference>
<dbReference type="Pfam" id="PF07715">
    <property type="entry name" value="Plug"/>
    <property type="match status" value="1"/>
</dbReference>
<comment type="caution">
    <text evidence="9">The sequence shown here is derived from an EMBL/GenBank/DDBJ whole genome shotgun (WGS) entry which is preliminary data.</text>
</comment>
<gene>
    <name evidence="9" type="ORF">CLG96_11770</name>
</gene>
<dbReference type="PANTHER" id="PTHR40980">
    <property type="entry name" value="PLUG DOMAIN-CONTAINING PROTEIN"/>
    <property type="match status" value="1"/>
</dbReference>
<dbReference type="GO" id="GO:0009279">
    <property type="term" value="C:cell outer membrane"/>
    <property type="evidence" value="ECO:0007669"/>
    <property type="project" value="UniProtKB-SubCell"/>
</dbReference>
<evidence type="ECO:0000259" key="7">
    <source>
        <dbReference type="Pfam" id="PF00593"/>
    </source>
</evidence>
<evidence type="ECO:0000259" key="8">
    <source>
        <dbReference type="Pfam" id="PF07715"/>
    </source>
</evidence>
<dbReference type="Proteomes" id="UP000244162">
    <property type="component" value="Unassembled WGS sequence"/>
</dbReference>
<comment type="similarity">
    <text evidence="4">Belongs to the TonB-dependent receptor family.</text>
</comment>
<feature type="region of interest" description="Disordered" evidence="5">
    <location>
        <begin position="27"/>
        <end position="59"/>
    </location>
</feature>
<protein>
    <submittedName>
        <fullName evidence="9">TonB-dependent receptor</fullName>
    </submittedName>
</protein>
<keyword evidence="9" id="KW-0675">Receptor</keyword>
<dbReference type="AlphaFoldDB" id="A0A2T5FVN6"/>
<dbReference type="Gene3D" id="2.40.170.20">
    <property type="entry name" value="TonB-dependent receptor, beta-barrel domain"/>
    <property type="match status" value="1"/>
</dbReference>
<evidence type="ECO:0000313" key="9">
    <source>
        <dbReference type="EMBL" id="PTQ09842.1"/>
    </source>
</evidence>
<reference evidence="9 10" key="1">
    <citation type="submission" date="2017-09" db="EMBL/GenBank/DDBJ databases">
        <title>Sphingomonas panjinensis sp.nov., isolated from oil-contaminated soil.</title>
        <authorList>
            <person name="Wang L."/>
            <person name="Chen L."/>
        </authorList>
    </citation>
    <scope>NUCLEOTIDE SEQUENCE [LARGE SCALE GENOMIC DNA]</scope>
    <source>
        <strain evidence="9 10">FW-11</strain>
    </source>
</reference>
<evidence type="ECO:0000256" key="4">
    <source>
        <dbReference type="RuleBase" id="RU003357"/>
    </source>
</evidence>
<dbReference type="RefSeq" id="WP_107968195.1">
    <property type="nucleotide sequence ID" value="NZ_NWBU01000010.1"/>
</dbReference>
<comment type="subcellular location">
    <subcellularLocation>
        <location evidence="1 4">Cell outer membrane</location>
    </subcellularLocation>
</comment>
<evidence type="ECO:0000256" key="6">
    <source>
        <dbReference type="SAM" id="SignalP"/>
    </source>
</evidence>
<dbReference type="InterPro" id="IPR036942">
    <property type="entry name" value="Beta-barrel_TonB_sf"/>
</dbReference>
<keyword evidence="6" id="KW-0732">Signal</keyword>
<evidence type="ECO:0000256" key="1">
    <source>
        <dbReference type="ARBA" id="ARBA00004442"/>
    </source>
</evidence>
<dbReference type="InterPro" id="IPR012910">
    <property type="entry name" value="Plug_dom"/>
</dbReference>
<dbReference type="OrthoDB" id="9768470at2"/>
<keyword evidence="2 4" id="KW-0472">Membrane</keyword>
<dbReference type="PANTHER" id="PTHR40980:SF5">
    <property type="entry name" value="TONB-DEPENDENT RECEPTOR"/>
    <property type="match status" value="1"/>
</dbReference>
<feature type="domain" description="TonB-dependent receptor plug" evidence="8">
    <location>
        <begin position="73"/>
        <end position="174"/>
    </location>
</feature>
<evidence type="ECO:0000256" key="2">
    <source>
        <dbReference type="ARBA" id="ARBA00023136"/>
    </source>
</evidence>
<organism evidence="9 10">
    <name type="scientific">Sphingomonas oleivorans</name>
    <dbReference type="NCBI Taxonomy" id="1735121"/>
    <lineage>
        <taxon>Bacteria</taxon>
        <taxon>Pseudomonadati</taxon>
        <taxon>Pseudomonadota</taxon>
        <taxon>Alphaproteobacteria</taxon>
        <taxon>Sphingomonadales</taxon>
        <taxon>Sphingomonadaceae</taxon>
        <taxon>Sphingomonas</taxon>
    </lineage>
</organism>